<name>A0A176W747_MARPO</name>
<gene>
    <name evidence="2" type="ORF">AXG93_115s1310</name>
</gene>
<dbReference type="PANTHER" id="PTHR31672">
    <property type="entry name" value="BNACNNG10540D PROTEIN"/>
    <property type="match status" value="1"/>
</dbReference>
<dbReference type="InterPro" id="IPR050796">
    <property type="entry name" value="SCF_F-box_component"/>
</dbReference>
<dbReference type="InterPro" id="IPR036047">
    <property type="entry name" value="F-box-like_dom_sf"/>
</dbReference>
<dbReference type="AlphaFoldDB" id="A0A176W747"/>
<evidence type="ECO:0000313" key="3">
    <source>
        <dbReference type="Proteomes" id="UP000077202"/>
    </source>
</evidence>
<dbReference type="Proteomes" id="UP000077202">
    <property type="component" value="Unassembled WGS sequence"/>
</dbReference>
<comment type="caution">
    <text evidence="2">The sequence shown here is derived from an EMBL/GenBank/DDBJ whole genome shotgun (WGS) entry which is preliminary data.</text>
</comment>
<accession>A0A176W747</accession>
<dbReference type="Gene3D" id="2.120.10.80">
    <property type="entry name" value="Kelch-type beta propeller"/>
    <property type="match status" value="1"/>
</dbReference>
<dbReference type="Gene3D" id="1.20.1280.50">
    <property type="match status" value="1"/>
</dbReference>
<dbReference type="InterPro" id="IPR011043">
    <property type="entry name" value="Gal_Oxase/kelch_b-propeller"/>
</dbReference>
<reference evidence="2" key="1">
    <citation type="submission" date="2016-03" db="EMBL/GenBank/DDBJ databases">
        <title>Mechanisms controlling the formation of the plant cell surface in tip-growing cells are functionally conserved among land plants.</title>
        <authorList>
            <person name="Honkanen S."/>
            <person name="Jones V.A."/>
            <person name="Morieri G."/>
            <person name="Champion C."/>
            <person name="Hetherington A.J."/>
            <person name="Kelly S."/>
            <person name="Saint-Marcoux D."/>
            <person name="Proust H."/>
            <person name="Prescott H."/>
            <person name="Dolan L."/>
        </authorList>
    </citation>
    <scope>NUCLEOTIDE SEQUENCE [LARGE SCALE GENOMIC DNA]</scope>
    <source>
        <tissue evidence="2">Whole gametophyte</tissue>
    </source>
</reference>
<dbReference type="SUPFAM" id="SSF81383">
    <property type="entry name" value="F-box domain"/>
    <property type="match status" value="1"/>
</dbReference>
<sequence length="483" mass="55815">MLQMRCADEDCRSATLRQHEEEEERRRGIATAGLTMVWRYLPVDLLMVVLAYLPHRTLAKFRLVCKKWCEFWDCSQFGMLRSQRAPREKYVLFIRNYANSQPEIHYYDPMLNKLMNSPLRYFPSQVNHLVLATSRGLLFSVQFPSPRCTSNLGECAGGCWPHRGCDMIVSNPLRKDCARVLPARLYNWPLCVVGMISDTDGYKIIMGNSGNGTEIYDSVSRSWKLIPRTDDSTTPLPRIKNSAVISRNGCLLYVGVPLYNHHQWNISPDDLHTVCVFNPTSERWSFFDLPHSEVGWKSIQLEDCGGRLFLVCHKNPTSHATETFSCYADVCVWERLGQDPVTGFWEEQLAPSPDSLHFPVHNLNVVAEYLTVPMKSEDFLCFSRGVQGAVFSFQEEFQQMSIYNPTLSSWWSTMDRFCDHSEHESLFEPITEYMHTTNDFHLYNLLYEALMKCRIMDRELGNFGGHSRYSADLLFEPRIEALP</sequence>
<evidence type="ECO:0000259" key="1">
    <source>
        <dbReference type="PROSITE" id="PS50181"/>
    </source>
</evidence>
<protein>
    <recommendedName>
        <fullName evidence="1">F-box domain-containing protein</fullName>
    </recommendedName>
</protein>
<feature type="domain" description="F-box" evidence="1">
    <location>
        <begin position="35"/>
        <end position="68"/>
    </location>
</feature>
<dbReference type="PANTHER" id="PTHR31672:SF2">
    <property type="entry name" value="F-BOX DOMAIN-CONTAINING PROTEIN"/>
    <property type="match status" value="1"/>
</dbReference>
<proteinExistence type="predicted"/>
<keyword evidence="3" id="KW-1185">Reference proteome</keyword>
<dbReference type="SUPFAM" id="SSF50965">
    <property type="entry name" value="Galactose oxidase, central domain"/>
    <property type="match status" value="1"/>
</dbReference>
<dbReference type="PROSITE" id="PS50181">
    <property type="entry name" value="FBOX"/>
    <property type="match status" value="1"/>
</dbReference>
<dbReference type="SMART" id="SM00256">
    <property type="entry name" value="FBOX"/>
    <property type="match status" value="1"/>
</dbReference>
<dbReference type="EMBL" id="LVLJ01001739">
    <property type="protein sequence ID" value="OAE28441.1"/>
    <property type="molecule type" value="Genomic_DNA"/>
</dbReference>
<dbReference type="InterPro" id="IPR001810">
    <property type="entry name" value="F-box_dom"/>
</dbReference>
<evidence type="ECO:0000313" key="2">
    <source>
        <dbReference type="EMBL" id="OAE28441.1"/>
    </source>
</evidence>
<dbReference type="InterPro" id="IPR015915">
    <property type="entry name" value="Kelch-typ_b-propeller"/>
</dbReference>
<organism evidence="2 3">
    <name type="scientific">Marchantia polymorpha subsp. ruderalis</name>
    <dbReference type="NCBI Taxonomy" id="1480154"/>
    <lineage>
        <taxon>Eukaryota</taxon>
        <taxon>Viridiplantae</taxon>
        <taxon>Streptophyta</taxon>
        <taxon>Embryophyta</taxon>
        <taxon>Marchantiophyta</taxon>
        <taxon>Marchantiopsida</taxon>
        <taxon>Marchantiidae</taxon>
        <taxon>Marchantiales</taxon>
        <taxon>Marchantiaceae</taxon>
        <taxon>Marchantia</taxon>
    </lineage>
</organism>
<dbReference type="Pfam" id="PF00646">
    <property type="entry name" value="F-box"/>
    <property type="match status" value="1"/>
</dbReference>